<reference evidence="1 2" key="1">
    <citation type="journal article" date="2014" name="Nat. Commun.">
        <title>Multiple recent horizontal transfers of a large genomic region in cheese making fungi.</title>
        <authorList>
            <person name="Cheeseman K."/>
            <person name="Ropars J."/>
            <person name="Renault P."/>
            <person name="Dupont J."/>
            <person name="Gouzy J."/>
            <person name="Branca A."/>
            <person name="Abraham A.L."/>
            <person name="Ceppi M."/>
            <person name="Conseiller E."/>
            <person name="Debuchy R."/>
            <person name="Malagnac F."/>
            <person name="Goarin A."/>
            <person name="Silar P."/>
            <person name="Lacoste S."/>
            <person name="Sallet E."/>
            <person name="Bensimon A."/>
            <person name="Giraud T."/>
            <person name="Brygoo Y."/>
        </authorList>
    </citation>
    <scope>NUCLEOTIDE SEQUENCE [LARGE SCALE GENOMIC DNA]</scope>
    <source>
        <strain evidence="2">FM 013</strain>
    </source>
</reference>
<protein>
    <submittedName>
        <fullName evidence="1">Str. FM013</fullName>
    </submittedName>
</protein>
<evidence type="ECO:0000313" key="1">
    <source>
        <dbReference type="EMBL" id="CRL30433.1"/>
    </source>
</evidence>
<proteinExistence type="predicted"/>
<gene>
    <name evidence="1" type="ORF">PCAMFM013_S051g000036</name>
</gene>
<evidence type="ECO:0000313" key="2">
    <source>
        <dbReference type="Proteomes" id="UP000053732"/>
    </source>
</evidence>
<dbReference type="EMBL" id="HG793184">
    <property type="protein sequence ID" value="CRL30433.1"/>
    <property type="molecule type" value="Genomic_DNA"/>
</dbReference>
<name>A0A0G4PVL7_PENC3</name>
<dbReference type="Proteomes" id="UP000053732">
    <property type="component" value="Unassembled WGS sequence"/>
</dbReference>
<keyword evidence="2" id="KW-1185">Reference proteome</keyword>
<dbReference type="AlphaFoldDB" id="A0A0G4PVL7"/>
<organism evidence="1 2">
    <name type="scientific">Penicillium camemberti (strain FM 013)</name>
    <dbReference type="NCBI Taxonomy" id="1429867"/>
    <lineage>
        <taxon>Eukaryota</taxon>
        <taxon>Fungi</taxon>
        <taxon>Dikarya</taxon>
        <taxon>Ascomycota</taxon>
        <taxon>Pezizomycotina</taxon>
        <taxon>Eurotiomycetes</taxon>
        <taxon>Eurotiomycetidae</taxon>
        <taxon>Eurotiales</taxon>
        <taxon>Aspergillaceae</taxon>
        <taxon>Penicillium</taxon>
    </lineage>
</organism>
<sequence>MSVSPLQFPAAVAEVGVSESSSHLWASDRREGKTKVVVFLHITTCGLISDNSHIYSSSALAPLCMSILEVILVCSVL</sequence>
<accession>A0A0G4PVL7</accession>